<dbReference type="OrthoDB" id="6434061at2"/>
<dbReference type="PANTHER" id="PTHR40278:SF1">
    <property type="entry name" value="DNA UTILIZATION PROTEIN HOFN"/>
    <property type="match status" value="1"/>
</dbReference>
<keyword evidence="1" id="KW-1133">Transmembrane helix</keyword>
<evidence type="ECO:0000256" key="1">
    <source>
        <dbReference type="SAM" id="Phobius"/>
    </source>
</evidence>
<organism evidence="2 3">
    <name type="scientific">Brenneria roseae subsp. americana</name>
    <dbReference type="NCBI Taxonomy" id="1508507"/>
    <lineage>
        <taxon>Bacteria</taxon>
        <taxon>Pseudomonadati</taxon>
        <taxon>Pseudomonadota</taxon>
        <taxon>Gammaproteobacteria</taxon>
        <taxon>Enterobacterales</taxon>
        <taxon>Pectobacteriaceae</taxon>
        <taxon>Brenneria</taxon>
    </lineage>
</organism>
<sequence length="189" mass="22207">MLLVNFLPWRQRRLWRRARNWLMALLLQLLLAAVLFGIVYSLWHRQYTLLLRELGDVSAQRQQWVAQYQQTRQIWEKLQQHQAQHEVDAAGNRHNQRYLSLLEQLSLMMPERLWLTEIADRGTHLSIAGMSENYTDIVNLNRALGRHPSMGRVRILNALRQQNGRSLLHFALQADWQTEEPAGSGVAHD</sequence>
<gene>
    <name evidence="2" type="ORF">B4923_12685</name>
</gene>
<dbReference type="InterPro" id="IPR052534">
    <property type="entry name" value="Extracell_DNA_Util/SecSys_Comp"/>
</dbReference>
<reference evidence="2 3" key="1">
    <citation type="submission" date="2018-04" db="EMBL/GenBank/DDBJ databases">
        <title>Brenneria corticis sp.nov.</title>
        <authorList>
            <person name="Li Y."/>
        </authorList>
    </citation>
    <scope>NUCLEOTIDE SEQUENCE [LARGE SCALE GENOMIC DNA]</scope>
    <source>
        <strain evidence="2 3">LMG 27715</strain>
    </source>
</reference>
<dbReference type="Pfam" id="PF05137">
    <property type="entry name" value="PilN"/>
    <property type="match status" value="1"/>
</dbReference>
<dbReference type="Proteomes" id="UP000245138">
    <property type="component" value="Unassembled WGS sequence"/>
</dbReference>
<dbReference type="PANTHER" id="PTHR40278">
    <property type="entry name" value="DNA UTILIZATION PROTEIN HOFN"/>
    <property type="match status" value="1"/>
</dbReference>
<protein>
    <submittedName>
        <fullName evidence="2">Fimbrial protein</fullName>
    </submittedName>
</protein>
<evidence type="ECO:0000313" key="2">
    <source>
        <dbReference type="EMBL" id="PWC11682.1"/>
    </source>
</evidence>
<evidence type="ECO:0000313" key="3">
    <source>
        <dbReference type="Proteomes" id="UP000245138"/>
    </source>
</evidence>
<proteinExistence type="predicted"/>
<keyword evidence="1" id="KW-0812">Transmembrane</keyword>
<keyword evidence="3" id="KW-1185">Reference proteome</keyword>
<dbReference type="AlphaFoldDB" id="A0A2U1TQN5"/>
<feature type="transmembrane region" description="Helical" evidence="1">
    <location>
        <begin position="21"/>
        <end position="43"/>
    </location>
</feature>
<dbReference type="RefSeq" id="WP_109054732.1">
    <property type="nucleotide sequence ID" value="NZ_QDKJ01000009.1"/>
</dbReference>
<accession>A0A2U1TQN5</accession>
<name>A0A2U1TQN5_9GAMM</name>
<dbReference type="InterPro" id="IPR007813">
    <property type="entry name" value="PilN"/>
</dbReference>
<keyword evidence="1" id="KW-0472">Membrane</keyword>
<dbReference type="EMBL" id="QDKJ01000009">
    <property type="protein sequence ID" value="PWC11682.1"/>
    <property type="molecule type" value="Genomic_DNA"/>
</dbReference>
<comment type="caution">
    <text evidence="2">The sequence shown here is derived from an EMBL/GenBank/DDBJ whole genome shotgun (WGS) entry which is preliminary data.</text>
</comment>